<reference evidence="2" key="1">
    <citation type="journal article" date="2019" name="Int. J. Syst. Evol. Microbiol.">
        <title>The Global Catalogue of Microorganisms (GCM) 10K type strain sequencing project: providing services to taxonomists for standard genome sequencing and annotation.</title>
        <authorList>
            <consortium name="The Broad Institute Genomics Platform"/>
            <consortium name="The Broad Institute Genome Sequencing Center for Infectious Disease"/>
            <person name="Wu L."/>
            <person name="Ma J."/>
        </authorList>
    </citation>
    <scope>NUCLEOTIDE SEQUENCE [LARGE SCALE GENOMIC DNA]</scope>
    <source>
        <strain evidence="2">JCM 9088</strain>
    </source>
</reference>
<comment type="caution">
    <text evidence="1">The sequence shown here is derived from an EMBL/GenBank/DDBJ whole genome shotgun (WGS) entry which is preliminary data.</text>
</comment>
<dbReference type="Proteomes" id="UP001500403">
    <property type="component" value="Unassembled WGS sequence"/>
</dbReference>
<proteinExistence type="predicted"/>
<name>A0ABP6JG01_9ACTN</name>
<evidence type="ECO:0008006" key="3">
    <source>
        <dbReference type="Google" id="ProtNLM"/>
    </source>
</evidence>
<protein>
    <recommendedName>
        <fullName evidence="3">DNA-binding protein</fullName>
    </recommendedName>
</protein>
<gene>
    <name evidence="1" type="ORF">GCM10010446_12900</name>
</gene>
<dbReference type="EMBL" id="BAAAUD010000013">
    <property type="protein sequence ID" value="GAA2929737.1"/>
    <property type="molecule type" value="Genomic_DNA"/>
</dbReference>
<evidence type="ECO:0000313" key="2">
    <source>
        <dbReference type="Proteomes" id="UP001500403"/>
    </source>
</evidence>
<keyword evidence="2" id="KW-1185">Reference proteome</keyword>
<evidence type="ECO:0000313" key="1">
    <source>
        <dbReference type="EMBL" id="GAA2929737.1"/>
    </source>
</evidence>
<accession>A0ABP6JG01</accession>
<organism evidence="1 2">
    <name type="scientific">Streptomyces enissocaesilis</name>
    <dbReference type="NCBI Taxonomy" id="332589"/>
    <lineage>
        <taxon>Bacteria</taxon>
        <taxon>Bacillati</taxon>
        <taxon>Actinomycetota</taxon>
        <taxon>Actinomycetes</taxon>
        <taxon>Kitasatosporales</taxon>
        <taxon>Streptomycetaceae</taxon>
        <taxon>Streptomyces</taxon>
        <taxon>Streptomyces rochei group</taxon>
    </lineage>
</organism>
<sequence>MPPALVSAADAAYWAGRPIGTIWRWASEGRIGRYGSGKGVRYNVHEIPKAVRAEFTRELIESGETPPLPAGARSA</sequence>